<dbReference type="Gene3D" id="3.30.710.10">
    <property type="entry name" value="Potassium Channel Kv1.1, Chain A"/>
    <property type="match status" value="1"/>
</dbReference>
<feature type="domain" description="BTB" evidence="1">
    <location>
        <begin position="19"/>
        <end position="89"/>
    </location>
</feature>
<reference evidence="2 4" key="1">
    <citation type="journal article" date="2020" name="Stud. Mycol.">
        <title>101 Dothideomycetes genomes: a test case for predicting lifestyles and emergence of pathogens.</title>
        <authorList>
            <person name="Haridas S."/>
            <person name="Albert R."/>
            <person name="Binder M."/>
            <person name="Bloem J."/>
            <person name="Labutti K."/>
            <person name="Salamov A."/>
            <person name="Andreopoulos B."/>
            <person name="Baker S."/>
            <person name="Barry K."/>
            <person name="Bills G."/>
            <person name="Bluhm B."/>
            <person name="Cannon C."/>
            <person name="Castanera R."/>
            <person name="Culley D."/>
            <person name="Daum C."/>
            <person name="Ezra D."/>
            <person name="Gonzalez J."/>
            <person name="Henrissat B."/>
            <person name="Kuo A."/>
            <person name="Liang C."/>
            <person name="Lipzen A."/>
            <person name="Lutzoni F."/>
            <person name="Magnuson J."/>
            <person name="Mondo S."/>
            <person name="Nolan M."/>
            <person name="Ohm R."/>
            <person name="Pangilinan J."/>
            <person name="Park H.-J."/>
            <person name="Ramirez L."/>
            <person name="Alfaro M."/>
            <person name="Sun H."/>
            <person name="Tritt A."/>
            <person name="Yoshinaga Y."/>
            <person name="Zwiers L.-H."/>
            <person name="Turgeon B."/>
            <person name="Goodwin S."/>
            <person name="Spatafora J."/>
            <person name="Crous P."/>
            <person name="Grigoriev I."/>
        </authorList>
    </citation>
    <scope>NUCLEOTIDE SEQUENCE</scope>
    <source>
        <strain evidence="2 4">CBS 304.34</strain>
    </source>
</reference>
<keyword evidence="3" id="KW-1185">Reference proteome</keyword>
<evidence type="ECO:0000313" key="2">
    <source>
        <dbReference type="EMBL" id="KAF2809742.1"/>
    </source>
</evidence>
<dbReference type="EMBL" id="MU003701">
    <property type="protein sequence ID" value="KAF2809742.1"/>
    <property type="molecule type" value="Genomic_DNA"/>
</dbReference>
<dbReference type="RefSeq" id="XP_033576706.1">
    <property type="nucleotide sequence ID" value="XM_033723617.1"/>
</dbReference>
<evidence type="ECO:0000313" key="4">
    <source>
        <dbReference type="RefSeq" id="XP_033576706.1"/>
    </source>
</evidence>
<dbReference type="PROSITE" id="PS50097">
    <property type="entry name" value="BTB"/>
    <property type="match status" value="1"/>
</dbReference>
<dbReference type="AlphaFoldDB" id="A0A6A6YLI9"/>
<dbReference type="GeneID" id="54464510"/>
<proteinExistence type="predicted"/>
<dbReference type="SUPFAM" id="SSF54695">
    <property type="entry name" value="POZ domain"/>
    <property type="match status" value="1"/>
</dbReference>
<dbReference type="PANTHER" id="PTHR47843:SF2">
    <property type="entry name" value="BTB DOMAIN-CONTAINING PROTEIN"/>
    <property type="match status" value="1"/>
</dbReference>
<dbReference type="PANTHER" id="PTHR47843">
    <property type="entry name" value="BTB DOMAIN-CONTAINING PROTEIN-RELATED"/>
    <property type="match status" value="1"/>
</dbReference>
<evidence type="ECO:0000313" key="3">
    <source>
        <dbReference type="Proteomes" id="UP000504636"/>
    </source>
</evidence>
<dbReference type="InterPro" id="IPR000210">
    <property type="entry name" value="BTB/POZ_dom"/>
</dbReference>
<dbReference type="Pfam" id="PF00651">
    <property type="entry name" value="BTB"/>
    <property type="match status" value="1"/>
</dbReference>
<sequence length="252" mass="29247">MAARGRLNKGPPSFSAMSQDLVTVLVGPQGKAYHAHMDLIVHYSEYFRAAFTGSFREAEEKELTLEEVEERTFGFFMDWLYSKKLPQNCGTTERSSAYPLQPCTCNEDEARYPLVKLYIFGDRYQVPDLRKDALNAIYQECNHDNPLHLPSNVEVIEAFETLPSDSLLCKFYIDVFARRYFPIVWDTEQDDRMSAYLPHAYLYGVMQKMGNLLHHFEANEMKLCNYHEHTDEERVACEAEHKIADITEFGEI</sequence>
<dbReference type="OrthoDB" id="194443at2759"/>
<reference evidence="4" key="2">
    <citation type="submission" date="2020-04" db="EMBL/GenBank/DDBJ databases">
        <authorList>
            <consortium name="NCBI Genome Project"/>
        </authorList>
    </citation>
    <scope>NUCLEOTIDE SEQUENCE</scope>
    <source>
        <strain evidence="4">CBS 304.34</strain>
    </source>
</reference>
<evidence type="ECO:0000259" key="1">
    <source>
        <dbReference type="PROSITE" id="PS50097"/>
    </source>
</evidence>
<name>A0A6A6YLI9_9PEZI</name>
<gene>
    <name evidence="2 4" type="ORF">BDZ99DRAFT_499038</name>
</gene>
<reference evidence="4" key="3">
    <citation type="submission" date="2025-04" db="UniProtKB">
        <authorList>
            <consortium name="RefSeq"/>
        </authorList>
    </citation>
    <scope>IDENTIFICATION</scope>
    <source>
        <strain evidence="4">CBS 304.34</strain>
    </source>
</reference>
<dbReference type="InterPro" id="IPR011333">
    <property type="entry name" value="SKP1/BTB/POZ_sf"/>
</dbReference>
<protein>
    <recommendedName>
        <fullName evidence="1">BTB domain-containing protein</fullName>
    </recommendedName>
</protein>
<accession>A0A6A6YLI9</accession>
<organism evidence="2">
    <name type="scientific">Mytilinidion resinicola</name>
    <dbReference type="NCBI Taxonomy" id="574789"/>
    <lineage>
        <taxon>Eukaryota</taxon>
        <taxon>Fungi</taxon>
        <taxon>Dikarya</taxon>
        <taxon>Ascomycota</taxon>
        <taxon>Pezizomycotina</taxon>
        <taxon>Dothideomycetes</taxon>
        <taxon>Pleosporomycetidae</taxon>
        <taxon>Mytilinidiales</taxon>
        <taxon>Mytilinidiaceae</taxon>
        <taxon>Mytilinidion</taxon>
    </lineage>
</organism>
<dbReference type="Proteomes" id="UP000504636">
    <property type="component" value="Unplaced"/>
</dbReference>